<keyword evidence="2 4" id="KW-0012">Acyltransferase</keyword>
<dbReference type="CDD" id="cd04301">
    <property type="entry name" value="NAT_SF"/>
    <property type="match status" value="1"/>
</dbReference>
<evidence type="ECO:0000313" key="4">
    <source>
        <dbReference type="EMBL" id="MFC6891062.1"/>
    </source>
</evidence>
<dbReference type="Pfam" id="PF00583">
    <property type="entry name" value="Acetyltransf_1"/>
    <property type="match status" value="1"/>
</dbReference>
<dbReference type="SUPFAM" id="SSF55729">
    <property type="entry name" value="Acyl-CoA N-acyltransferases (Nat)"/>
    <property type="match status" value="1"/>
</dbReference>
<evidence type="ECO:0000313" key="5">
    <source>
        <dbReference type="Proteomes" id="UP001596296"/>
    </source>
</evidence>
<keyword evidence="5" id="KW-1185">Reference proteome</keyword>
<sequence length="251" mass="28147">MEIREATTDDLEAIRSVARASLSASYGHAVSEEGIAELVDRWYDPSEVTADLSSGRTVCPVAVESGEIVGFAESYVIDRDERVGEIDWLHVHPDHRGSGFGGRLLAYVEDRLRERDVDRIEGRVLATNESGTRFYEDEGYDRTDESEITVERETFDELVYTKRIAEDSEAETSRVYTDDSGDSVHVDLSESERGARGPFYLAYADPDHGERYGYVCGNCESLDVVVDTMDRLECNACGNRSKPTRWDAAYL</sequence>
<comment type="caution">
    <text evidence="4">The sequence shown here is derived from an EMBL/GenBank/DDBJ whole genome shotgun (WGS) entry which is preliminary data.</text>
</comment>
<dbReference type="PANTHER" id="PTHR43877">
    <property type="entry name" value="AMINOALKYLPHOSPHONATE N-ACETYLTRANSFERASE-RELATED-RELATED"/>
    <property type="match status" value="1"/>
</dbReference>
<dbReference type="Pfam" id="PF19133">
    <property type="entry name" value="DUF5816"/>
    <property type="match status" value="1"/>
</dbReference>
<dbReference type="Gene3D" id="3.40.630.30">
    <property type="match status" value="1"/>
</dbReference>
<name>A0ABD5UNM0_9EURY</name>
<proteinExistence type="predicted"/>
<dbReference type="InterPro" id="IPR050832">
    <property type="entry name" value="Bact_Acetyltransf"/>
</dbReference>
<organism evidence="4 5">
    <name type="scientific">Halopenitus salinus</name>
    <dbReference type="NCBI Taxonomy" id="1198295"/>
    <lineage>
        <taxon>Archaea</taxon>
        <taxon>Methanobacteriati</taxon>
        <taxon>Methanobacteriota</taxon>
        <taxon>Stenosarchaea group</taxon>
        <taxon>Halobacteria</taxon>
        <taxon>Halobacteriales</taxon>
        <taxon>Haloferacaceae</taxon>
        <taxon>Halopenitus</taxon>
    </lineage>
</organism>
<dbReference type="RefSeq" id="WP_379738701.1">
    <property type="nucleotide sequence ID" value="NZ_JBHSVN010000001.1"/>
</dbReference>
<dbReference type="EC" id="2.3.1.-" evidence="4"/>
<feature type="domain" description="N-acetyltransferase" evidence="3">
    <location>
        <begin position="1"/>
        <end position="165"/>
    </location>
</feature>
<evidence type="ECO:0000256" key="1">
    <source>
        <dbReference type="ARBA" id="ARBA00022679"/>
    </source>
</evidence>
<accession>A0ABD5UNM0</accession>
<keyword evidence="1 4" id="KW-0808">Transferase</keyword>
<evidence type="ECO:0000259" key="3">
    <source>
        <dbReference type="PROSITE" id="PS51186"/>
    </source>
</evidence>
<evidence type="ECO:0000256" key="2">
    <source>
        <dbReference type="ARBA" id="ARBA00023315"/>
    </source>
</evidence>
<dbReference type="PANTHER" id="PTHR43877:SF2">
    <property type="entry name" value="AMINOALKYLPHOSPHONATE N-ACETYLTRANSFERASE-RELATED"/>
    <property type="match status" value="1"/>
</dbReference>
<dbReference type="PROSITE" id="PS51186">
    <property type="entry name" value="GNAT"/>
    <property type="match status" value="1"/>
</dbReference>
<dbReference type="EMBL" id="JBHSXL010000001">
    <property type="protein sequence ID" value="MFC6891062.1"/>
    <property type="molecule type" value="Genomic_DNA"/>
</dbReference>
<protein>
    <submittedName>
        <fullName evidence="4">GNAT family N-acetyltransferase</fullName>
        <ecNumber evidence="4">2.3.1.-</ecNumber>
    </submittedName>
</protein>
<dbReference type="Proteomes" id="UP001596296">
    <property type="component" value="Unassembled WGS sequence"/>
</dbReference>
<dbReference type="InterPro" id="IPR043854">
    <property type="entry name" value="DUF5816"/>
</dbReference>
<gene>
    <name evidence="4" type="ORF">ACFQE9_00230</name>
</gene>
<dbReference type="InterPro" id="IPR016181">
    <property type="entry name" value="Acyl_CoA_acyltransferase"/>
</dbReference>
<dbReference type="AlphaFoldDB" id="A0ABD5UNM0"/>
<dbReference type="InterPro" id="IPR000182">
    <property type="entry name" value="GNAT_dom"/>
</dbReference>
<dbReference type="GO" id="GO:0016746">
    <property type="term" value="F:acyltransferase activity"/>
    <property type="evidence" value="ECO:0007669"/>
    <property type="project" value="UniProtKB-KW"/>
</dbReference>
<reference evidence="4 5" key="1">
    <citation type="journal article" date="2019" name="Int. J. Syst. Evol. Microbiol.">
        <title>The Global Catalogue of Microorganisms (GCM) 10K type strain sequencing project: providing services to taxonomists for standard genome sequencing and annotation.</title>
        <authorList>
            <consortium name="The Broad Institute Genomics Platform"/>
            <consortium name="The Broad Institute Genome Sequencing Center for Infectious Disease"/>
            <person name="Wu L."/>
            <person name="Ma J."/>
        </authorList>
    </citation>
    <scope>NUCLEOTIDE SEQUENCE [LARGE SCALE GENOMIC DNA]</scope>
    <source>
        <strain evidence="4 5">SKJ47</strain>
    </source>
</reference>